<feature type="transmembrane region" description="Helical" evidence="1">
    <location>
        <begin position="97"/>
        <end position="127"/>
    </location>
</feature>
<keyword evidence="1" id="KW-0812">Transmembrane</keyword>
<dbReference type="Pfam" id="PF19762">
    <property type="entry name" value="DUF6249"/>
    <property type="match status" value="1"/>
</dbReference>
<dbReference type="EMBL" id="JBCLPP010000011">
    <property type="protein sequence ID" value="MEY8245033.1"/>
    <property type="molecule type" value="Genomic_DNA"/>
</dbReference>
<dbReference type="RefSeq" id="WP_369863297.1">
    <property type="nucleotide sequence ID" value="NZ_JBCLPP010000011.1"/>
</dbReference>
<reference evidence="4 5" key="1">
    <citation type="submission" date="2024-03" db="EMBL/GenBank/DDBJ databases">
        <title>Mouse gut bacterial collection (mGBC) of GemPharmatech.</title>
        <authorList>
            <person name="He Y."/>
            <person name="Dong L."/>
            <person name="Wu D."/>
            <person name="Gao X."/>
            <person name="Lin Z."/>
        </authorList>
    </citation>
    <scope>NUCLEOTIDE SEQUENCE [LARGE SCALE GENOMIC DNA]</scope>
    <source>
        <strain evidence="4 5">54-13</strain>
    </source>
</reference>
<sequence length="229" mass="25607">MKRIILPLLSVVLLAVCSACHTQNDNQMLRDEIVNELMQIVSELNDSSFNDIVILAENGNNTSLDIDKSQLTPDGKGNVLMTVQIDVEDNEGLGGEYLVPIICGGLAIAGAFLTPILIGYFICYFIFRSKRDRNNLIREAISSGYTLPKEFFITHVPRERLQSAVTYIAWAVGLFLFFMIINTKAIAYLCFIPFIIGLGKLLAYFLYEHKKRNGSTIDNTDNSLQNNAD</sequence>
<feature type="domain" description="DUF6249" evidence="3">
    <location>
        <begin position="107"/>
        <end position="207"/>
    </location>
</feature>
<evidence type="ECO:0000256" key="1">
    <source>
        <dbReference type="SAM" id="Phobius"/>
    </source>
</evidence>
<protein>
    <submittedName>
        <fullName evidence="4">DUF6249 domain-containing protein</fullName>
    </submittedName>
</protein>
<evidence type="ECO:0000259" key="3">
    <source>
        <dbReference type="Pfam" id="PF19762"/>
    </source>
</evidence>
<evidence type="ECO:0000313" key="5">
    <source>
        <dbReference type="Proteomes" id="UP001565200"/>
    </source>
</evidence>
<accession>A0ABV4CUH4</accession>
<gene>
    <name evidence="4" type="ORF">AAK873_05300</name>
</gene>
<evidence type="ECO:0000313" key="4">
    <source>
        <dbReference type="EMBL" id="MEY8245033.1"/>
    </source>
</evidence>
<evidence type="ECO:0000256" key="2">
    <source>
        <dbReference type="SAM" id="SignalP"/>
    </source>
</evidence>
<comment type="caution">
    <text evidence="4">The sequence shown here is derived from an EMBL/GenBank/DDBJ whole genome shotgun (WGS) entry which is preliminary data.</text>
</comment>
<keyword evidence="2" id="KW-0732">Signal</keyword>
<name>A0ABV4CUH4_9BACT</name>
<keyword evidence="1" id="KW-0472">Membrane</keyword>
<organism evidence="4 5">
    <name type="scientific">Heminiphilus faecis</name>
    <dbReference type="NCBI Taxonomy" id="2601703"/>
    <lineage>
        <taxon>Bacteria</taxon>
        <taxon>Pseudomonadati</taxon>
        <taxon>Bacteroidota</taxon>
        <taxon>Bacteroidia</taxon>
        <taxon>Bacteroidales</taxon>
        <taxon>Muribaculaceae</taxon>
        <taxon>Heminiphilus</taxon>
    </lineage>
</organism>
<feature type="signal peptide" evidence="2">
    <location>
        <begin position="1"/>
        <end position="22"/>
    </location>
</feature>
<dbReference type="InterPro" id="IPR046216">
    <property type="entry name" value="DUF6249"/>
</dbReference>
<proteinExistence type="predicted"/>
<feature type="chain" id="PRO_5046318791" evidence="2">
    <location>
        <begin position="23"/>
        <end position="229"/>
    </location>
</feature>
<feature type="transmembrane region" description="Helical" evidence="1">
    <location>
        <begin position="186"/>
        <end position="207"/>
    </location>
</feature>
<dbReference type="Proteomes" id="UP001565200">
    <property type="component" value="Unassembled WGS sequence"/>
</dbReference>
<feature type="transmembrane region" description="Helical" evidence="1">
    <location>
        <begin position="164"/>
        <end position="180"/>
    </location>
</feature>
<keyword evidence="5" id="KW-1185">Reference proteome</keyword>
<keyword evidence="1" id="KW-1133">Transmembrane helix</keyword>